<feature type="transmembrane region" description="Helical" evidence="11">
    <location>
        <begin position="188"/>
        <end position="207"/>
    </location>
</feature>
<dbReference type="CDD" id="cd20070">
    <property type="entry name" value="5TM_YidC_Alb3"/>
    <property type="match status" value="1"/>
</dbReference>
<evidence type="ECO:0000256" key="10">
    <source>
        <dbReference type="SAM" id="MobiDB-lite"/>
    </source>
</evidence>
<keyword evidence="14" id="KW-1185">Reference proteome</keyword>
<evidence type="ECO:0000256" key="7">
    <source>
        <dbReference type="ARBA" id="ARBA00023136"/>
    </source>
</evidence>
<dbReference type="PANTHER" id="PTHR12428:SF65">
    <property type="entry name" value="CYTOCHROME C OXIDASE ASSEMBLY PROTEIN COX18, MITOCHONDRIAL"/>
    <property type="match status" value="1"/>
</dbReference>
<dbReference type="PANTHER" id="PTHR12428">
    <property type="entry name" value="OXA1"/>
    <property type="match status" value="1"/>
</dbReference>
<dbReference type="PRINTS" id="PR00701">
    <property type="entry name" value="60KDINNERMP"/>
</dbReference>
<comment type="similarity">
    <text evidence="9">Belongs to the OXA1/ALB3/YidC family.</text>
</comment>
<dbReference type="NCBIfam" id="TIGR03592">
    <property type="entry name" value="yidC_oxa1_cterm"/>
    <property type="match status" value="1"/>
</dbReference>
<comment type="caution">
    <text evidence="13">The sequence shown here is derived from an EMBL/GenBank/DDBJ whole genome shotgun (WGS) entry which is preliminary data.</text>
</comment>
<feature type="region of interest" description="Disordered" evidence="10">
    <location>
        <begin position="310"/>
        <end position="332"/>
    </location>
</feature>
<dbReference type="PROSITE" id="PS51257">
    <property type="entry name" value="PROKAR_LIPOPROTEIN"/>
    <property type="match status" value="1"/>
</dbReference>
<evidence type="ECO:0000256" key="3">
    <source>
        <dbReference type="ARBA" id="ARBA00022475"/>
    </source>
</evidence>
<feature type="transmembrane region" description="Helical" evidence="11">
    <location>
        <begin position="219"/>
        <end position="236"/>
    </location>
</feature>
<reference evidence="14" key="1">
    <citation type="journal article" date="2019" name="Int. J. Syst. Evol. Microbiol.">
        <title>The Global Catalogue of Microorganisms (GCM) 10K type strain sequencing project: providing services to taxonomists for standard genome sequencing and annotation.</title>
        <authorList>
            <consortium name="The Broad Institute Genomics Platform"/>
            <consortium name="The Broad Institute Genome Sequencing Center for Infectious Disease"/>
            <person name="Wu L."/>
            <person name="Ma J."/>
        </authorList>
    </citation>
    <scope>NUCLEOTIDE SEQUENCE [LARGE SCALE GENOMIC DNA]</scope>
    <source>
        <strain evidence="14">CCM 8896</strain>
    </source>
</reference>
<evidence type="ECO:0000256" key="11">
    <source>
        <dbReference type="SAM" id="Phobius"/>
    </source>
</evidence>
<dbReference type="InterPro" id="IPR001708">
    <property type="entry name" value="YidC/ALB3/OXA1/COX18"/>
</dbReference>
<evidence type="ECO:0000256" key="5">
    <source>
        <dbReference type="ARBA" id="ARBA00022927"/>
    </source>
</evidence>
<keyword evidence="3" id="KW-1003">Cell membrane</keyword>
<feature type="transmembrane region" description="Helical" evidence="11">
    <location>
        <begin position="242"/>
        <end position="262"/>
    </location>
</feature>
<evidence type="ECO:0000256" key="8">
    <source>
        <dbReference type="ARBA" id="ARBA00023186"/>
    </source>
</evidence>
<keyword evidence="8" id="KW-0143">Chaperone</keyword>
<keyword evidence="7 11" id="KW-0472">Membrane</keyword>
<evidence type="ECO:0000313" key="14">
    <source>
        <dbReference type="Proteomes" id="UP001597267"/>
    </source>
</evidence>
<protein>
    <submittedName>
        <fullName evidence="13">Membrane protein insertase YidC</fullName>
    </submittedName>
</protein>
<evidence type="ECO:0000256" key="9">
    <source>
        <dbReference type="RuleBase" id="RU003945"/>
    </source>
</evidence>
<evidence type="ECO:0000256" key="6">
    <source>
        <dbReference type="ARBA" id="ARBA00022989"/>
    </source>
</evidence>
<comment type="subcellular location">
    <subcellularLocation>
        <location evidence="1">Cell membrane</location>
        <topology evidence="1">Multi-pass membrane protein</topology>
    </subcellularLocation>
    <subcellularLocation>
        <location evidence="9">Membrane</location>
        <topology evidence="9">Multi-pass membrane protein</topology>
    </subcellularLocation>
</comment>
<evidence type="ECO:0000313" key="13">
    <source>
        <dbReference type="EMBL" id="MFD1672761.1"/>
    </source>
</evidence>
<feature type="transmembrane region" description="Helical" evidence="11">
    <location>
        <begin position="145"/>
        <end position="168"/>
    </location>
</feature>
<proteinExistence type="inferred from homology"/>
<dbReference type="InterPro" id="IPR028055">
    <property type="entry name" value="YidC/Oxa/ALB_C"/>
</dbReference>
<feature type="compositionally biased region" description="Basic residues" evidence="10">
    <location>
        <begin position="319"/>
        <end position="332"/>
    </location>
</feature>
<feature type="domain" description="Membrane insertase YidC/Oxa/ALB C-terminal" evidence="12">
    <location>
        <begin position="71"/>
        <end position="259"/>
    </location>
</feature>
<dbReference type="RefSeq" id="WP_125713171.1">
    <property type="nucleotide sequence ID" value="NZ_JBHTOP010000026.1"/>
</dbReference>
<keyword evidence="5" id="KW-0653">Protein transport</keyword>
<evidence type="ECO:0000256" key="2">
    <source>
        <dbReference type="ARBA" id="ARBA00022448"/>
    </source>
</evidence>
<dbReference type="InterPro" id="IPR047196">
    <property type="entry name" value="YidC_ALB_C"/>
</dbReference>
<evidence type="ECO:0000259" key="12">
    <source>
        <dbReference type="Pfam" id="PF02096"/>
    </source>
</evidence>
<evidence type="ECO:0000256" key="4">
    <source>
        <dbReference type="ARBA" id="ARBA00022692"/>
    </source>
</evidence>
<dbReference type="Pfam" id="PF02096">
    <property type="entry name" value="60KD_IMP"/>
    <property type="match status" value="1"/>
</dbReference>
<accession>A0ABW4J8S4</accession>
<keyword evidence="4 9" id="KW-0812">Transmembrane</keyword>
<feature type="transmembrane region" description="Helical" evidence="11">
    <location>
        <begin position="71"/>
        <end position="92"/>
    </location>
</feature>
<keyword evidence="2" id="KW-0813">Transport</keyword>
<keyword evidence="6 11" id="KW-1133">Transmembrane helix</keyword>
<name>A0ABW4J8S4_9LACO</name>
<gene>
    <name evidence="13" type="primary">yidC</name>
    <name evidence="13" type="ORF">ACFQ5M_11675</name>
</gene>
<sequence>MKNKKLKYFLLIMAAVSLVVVLSGCQMQNMYKAGQKPPTGAIYGTLYNILAVPMQHLINWTAAKIGGPSGYGWGILIITFIVRLAILPLMLYQSNKATIQQEKTKMIQPQLALVQQALKDVKSQDVQAKLTALQMDVYKKNNMSIMGGIGCLPLLIQFPFMIAIYQAVMYSPEISSGRFLGFSLGQSNIVVVIISTLLYLVQSFIMLKTVPEAQRQAMRITALMGPMTTFFIALIAPAGLGLYFLVGGVIVVIQQIIVTYIMTPRIRKRIDKQLKTKPVVEVVTEQTISNLMAQNGTAAASGNSAASSATAANLEKIHERNRKRNTGKQRNR</sequence>
<dbReference type="Proteomes" id="UP001597267">
    <property type="component" value="Unassembled WGS sequence"/>
</dbReference>
<evidence type="ECO:0000256" key="1">
    <source>
        <dbReference type="ARBA" id="ARBA00004651"/>
    </source>
</evidence>
<dbReference type="EMBL" id="JBHTOP010000026">
    <property type="protein sequence ID" value="MFD1672761.1"/>
    <property type="molecule type" value="Genomic_DNA"/>
</dbReference>
<organism evidence="13 14">
    <name type="scientific">Agrilactobacillus yilanensis</name>
    <dbReference type="NCBI Taxonomy" id="2485997"/>
    <lineage>
        <taxon>Bacteria</taxon>
        <taxon>Bacillati</taxon>
        <taxon>Bacillota</taxon>
        <taxon>Bacilli</taxon>
        <taxon>Lactobacillales</taxon>
        <taxon>Lactobacillaceae</taxon>
        <taxon>Agrilactobacillus</taxon>
    </lineage>
</organism>